<gene>
    <name evidence="1" type="ORF">SAMN05216417_10636</name>
</gene>
<dbReference type="EMBL" id="FPBZ01000006">
    <property type="protein sequence ID" value="SFU52777.1"/>
    <property type="molecule type" value="Genomic_DNA"/>
</dbReference>
<dbReference type="AlphaFoldDB" id="A0A1I7GWE8"/>
<name>A0A1I7GWE8_9PROT</name>
<evidence type="ECO:0000313" key="2">
    <source>
        <dbReference type="Proteomes" id="UP000182649"/>
    </source>
</evidence>
<accession>A0A1I7GWE8</accession>
<evidence type="ECO:0000313" key="1">
    <source>
        <dbReference type="EMBL" id="SFU52777.1"/>
    </source>
</evidence>
<reference evidence="1 2" key="1">
    <citation type="submission" date="2016-10" db="EMBL/GenBank/DDBJ databases">
        <authorList>
            <person name="de Groot N.N."/>
        </authorList>
    </citation>
    <scope>NUCLEOTIDE SEQUENCE [LARGE SCALE GENOMIC DNA]</scope>
    <source>
        <strain evidence="1 2">Nl14</strain>
    </source>
</reference>
<sequence length="79" mass="8511">MNYKGGTTQSRGFDLVASSPHLMDGTPLDSVITLSTHSILKSLDLSTGGERHKQLHEGIRRFNAGSMQISHTGKKYGGP</sequence>
<proteinExistence type="predicted"/>
<organism evidence="1 2">
    <name type="scientific">Nitrosospira multiformis</name>
    <dbReference type="NCBI Taxonomy" id="1231"/>
    <lineage>
        <taxon>Bacteria</taxon>
        <taxon>Pseudomonadati</taxon>
        <taxon>Pseudomonadota</taxon>
        <taxon>Betaproteobacteria</taxon>
        <taxon>Nitrosomonadales</taxon>
        <taxon>Nitrosomonadaceae</taxon>
        <taxon>Nitrosospira</taxon>
    </lineage>
</organism>
<dbReference type="Proteomes" id="UP000182649">
    <property type="component" value="Unassembled WGS sequence"/>
</dbReference>
<protein>
    <submittedName>
        <fullName evidence="1">Uncharacterized protein</fullName>
    </submittedName>
</protein>